<dbReference type="eggNOG" id="KOG2554">
    <property type="taxonomic scope" value="Eukaryota"/>
</dbReference>
<dbReference type="InterPro" id="IPR001406">
    <property type="entry name" value="PsdUridine_synth_TruA"/>
</dbReference>
<evidence type="ECO:0000313" key="7">
    <source>
        <dbReference type="EMBL" id="CCG83933.1"/>
    </source>
</evidence>
<evidence type="ECO:0000256" key="2">
    <source>
        <dbReference type="ARBA" id="ARBA00022694"/>
    </source>
</evidence>
<comment type="caution">
    <text evidence="7">The sequence shown here is derived from an EMBL/GenBank/DDBJ whole genome shotgun (WGS) entry which is preliminary data.</text>
</comment>
<name>R4XHC6_TAPDE</name>
<dbReference type="InterPro" id="IPR020094">
    <property type="entry name" value="TruA/RsuA/RluB/E/F_N"/>
</dbReference>
<feature type="domain" description="Pseudouridine synthase I TruA alpha/beta" evidence="6">
    <location>
        <begin position="218"/>
        <end position="335"/>
    </location>
</feature>
<proteinExistence type="inferred from homology"/>
<dbReference type="STRING" id="1097556.R4XHC6"/>
<dbReference type="InterPro" id="IPR020103">
    <property type="entry name" value="PsdUridine_synth_cat_dom_sf"/>
</dbReference>
<dbReference type="EC" id="5.4.99.12" evidence="4"/>
<dbReference type="OrthoDB" id="25767at2759"/>
<dbReference type="HAMAP" id="MF_00171">
    <property type="entry name" value="TruA"/>
    <property type="match status" value="1"/>
</dbReference>
<reference evidence="7 8" key="1">
    <citation type="journal article" date="2013" name="MBio">
        <title>Genome sequencing of the plant pathogen Taphrina deformans, the causal agent of peach leaf curl.</title>
        <authorList>
            <person name="Cisse O.H."/>
            <person name="Almeida J.M.G.C.F."/>
            <person name="Fonseca A."/>
            <person name="Kumar A.A."/>
            <person name="Salojaervi J."/>
            <person name="Overmyer K."/>
            <person name="Hauser P.M."/>
            <person name="Pagni M."/>
        </authorList>
    </citation>
    <scope>NUCLEOTIDE SEQUENCE [LARGE SCALE GENOMIC DNA]</scope>
    <source>
        <strain evidence="8">PYCC 5710 / ATCC 11124 / CBS 356.35 / IMI 108563 / JCM 9778 / NBRC 8474</strain>
    </source>
</reference>
<feature type="region of interest" description="Disordered" evidence="5">
    <location>
        <begin position="24"/>
        <end position="48"/>
    </location>
</feature>
<protein>
    <recommendedName>
        <fullName evidence="4">tRNA pseudouridine synthase</fullName>
        <ecNumber evidence="4">5.4.99.12</ecNumber>
    </recommendedName>
</protein>
<dbReference type="GO" id="GO:0003723">
    <property type="term" value="F:RNA binding"/>
    <property type="evidence" value="ECO:0007669"/>
    <property type="project" value="InterPro"/>
</dbReference>
<gene>
    <name evidence="7" type="ORF">TAPDE_004273</name>
</gene>
<evidence type="ECO:0000259" key="6">
    <source>
        <dbReference type="Pfam" id="PF01416"/>
    </source>
</evidence>
<evidence type="ECO:0000256" key="4">
    <source>
        <dbReference type="RuleBase" id="RU003792"/>
    </source>
</evidence>
<dbReference type="PANTHER" id="PTHR11142:SF5">
    <property type="entry name" value="TRNA PSEUDOURIDINE(38_39) SYNTHASE"/>
    <property type="match status" value="1"/>
</dbReference>
<dbReference type="SUPFAM" id="SSF55120">
    <property type="entry name" value="Pseudouridine synthase"/>
    <property type="match status" value="1"/>
</dbReference>
<dbReference type="GO" id="GO:1990481">
    <property type="term" value="P:mRNA pseudouridine synthesis"/>
    <property type="evidence" value="ECO:0007669"/>
    <property type="project" value="TreeGrafter"/>
</dbReference>
<dbReference type="GO" id="GO:0005737">
    <property type="term" value="C:cytoplasm"/>
    <property type="evidence" value="ECO:0007669"/>
    <property type="project" value="TreeGrafter"/>
</dbReference>
<evidence type="ECO:0000313" key="8">
    <source>
        <dbReference type="Proteomes" id="UP000013776"/>
    </source>
</evidence>
<sequence>MAGYESWSTQDLISRIKDLESRCETDGKDHGHVSSNIVRGSRSEPKQKKIKVQSSKRKFDFDKYQQKYVAFKFAYLGWHYNGLVTQDMPTELPTVEEEIFKALIKTHLISHPDECRFSRCGRTDKGVSAMGQVMALNVRSAFLKDRPSGEADATTKELAWLEQLNGCLPPSIRILAYDDQIAPTFDARFSCRKRHYKYLLAPRVPGAAALNRDAMNVACSYLVGDHDFRNFCKLDASKQISNFHRTILRCEISDLIPPQSDTLADSSLGLYVLDLEGTAFLWHQVRCITAILLLVGQGLEEPEVVRELLDISKTPTKPIYEMADDWPLTLYDCDFGDQVNWKHSVQSQRIFERTFATLHEARIKDAISSFMVDAAAISVNQEATKPGTNLGDGRIKVQANYVPLMQRKRMADVVTLNAAFAEKKERKMVEKRRLEVDPDVHMATT</sequence>
<dbReference type="EMBL" id="CAHR02000189">
    <property type="protein sequence ID" value="CCG83933.1"/>
    <property type="molecule type" value="Genomic_DNA"/>
</dbReference>
<dbReference type="GO" id="GO:0031119">
    <property type="term" value="P:tRNA pseudouridine synthesis"/>
    <property type="evidence" value="ECO:0007669"/>
    <property type="project" value="TreeGrafter"/>
</dbReference>
<dbReference type="Gene3D" id="3.30.70.660">
    <property type="entry name" value="Pseudouridine synthase I, catalytic domain, C-terminal subdomain"/>
    <property type="match status" value="1"/>
</dbReference>
<dbReference type="InterPro" id="IPR020097">
    <property type="entry name" value="PsdUridine_synth_TruA_a/b_dom"/>
</dbReference>
<comment type="similarity">
    <text evidence="1 4">Belongs to the tRNA pseudouridine synthase TruA family.</text>
</comment>
<keyword evidence="8" id="KW-1185">Reference proteome</keyword>
<evidence type="ECO:0000256" key="3">
    <source>
        <dbReference type="ARBA" id="ARBA00023235"/>
    </source>
</evidence>
<evidence type="ECO:0000256" key="5">
    <source>
        <dbReference type="SAM" id="MobiDB-lite"/>
    </source>
</evidence>
<accession>R4XHC6</accession>
<dbReference type="GO" id="GO:0005634">
    <property type="term" value="C:nucleus"/>
    <property type="evidence" value="ECO:0007669"/>
    <property type="project" value="TreeGrafter"/>
</dbReference>
<organism evidence="7 8">
    <name type="scientific">Taphrina deformans (strain PYCC 5710 / ATCC 11124 / CBS 356.35 / IMI 108563 / JCM 9778 / NBRC 8474)</name>
    <name type="common">Peach leaf curl fungus</name>
    <name type="synonym">Lalaria deformans</name>
    <dbReference type="NCBI Taxonomy" id="1097556"/>
    <lineage>
        <taxon>Eukaryota</taxon>
        <taxon>Fungi</taxon>
        <taxon>Dikarya</taxon>
        <taxon>Ascomycota</taxon>
        <taxon>Taphrinomycotina</taxon>
        <taxon>Taphrinomycetes</taxon>
        <taxon>Taphrinales</taxon>
        <taxon>Taphrinaceae</taxon>
        <taxon>Taphrina</taxon>
    </lineage>
</organism>
<comment type="catalytic activity">
    <reaction evidence="4">
        <text>uridine(38/39/40) in tRNA = pseudouridine(38/39/40) in tRNA</text>
        <dbReference type="Rhea" id="RHEA:22376"/>
        <dbReference type="Rhea" id="RHEA-COMP:10085"/>
        <dbReference type="Rhea" id="RHEA-COMP:10087"/>
        <dbReference type="ChEBI" id="CHEBI:65314"/>
        <dbReference type="ChEBI" id="CHEBI:65315"/>
        <dbReference type="EC" id="5.4.99.12"/>
    </reaction>
</comment>
<dbReference type="GO" id="GO:0160147">
    <property type="term" value="F:tRNA pseudouridine(38-40) synthase activity"/>
    <property type="evidence" value="ECO:0007669"/>
    <property type="project" value="UniProtKB-EC"/>
</dbReference>
<dbReference type="Proteomes" id="UP000013776">
    <property type="component" value="Unassembled WGS sequence"/>
</dbReference>
<dbReference type="InterPro" id="IPR020095">
    <property type="entry name" value="PsdUridine_synth_TruA_C"/>
</dbReference>
<dbReference type="NCBIfam" id="TIGR00071">
    <property type="entry name" value="hisT_truA"/>
    <property type="match status" value="1"/>
</dbReference>
<dbReference type="VEuPathDB" id="FungiDB:TAPDE_004273"/>
<evidence type="ECO:0000256" key="1">
    <source>
        <dbReference type="ARBA" id="ARBA00009375"/>
    </source>
</evidence>
<keyword evidence="2 4" id="KW-0819">tRNA processing</keyword>
<dbReference type="Pfam" id="PF01416">
    <property type="entry name" value="PseudoU_synth_1"/>
    <property type="match status" value="1"/>
</dbReference>
<dbReference type="AlphaFoldDB" id="R4XHC6"/>
<dbReference type="PANTHER" id="PTHR11142">
    <property type="entry name" value="PSEUDOURIDYLATE SYNTHASE"/>
    <property type="match status" value="1"/>
</dbReference>
<dbReference type="Gene3D" id="3.30.70.580">
    <property type="entry name" value="Pseudouridine synthase I, catalytic domain, N-terminal subdomain"/>
    <property type="match status" value="1"/>
</dbReference>
<keyword evidence="3 4" id="KW-0413">Isomerase</keyword>